<protein>
    <submittedName>
        <fullName evidence="2">Uncharacterized protein</fullName>
    </submittedName>
</protein>
<name>A0A382QXJ7_9ZZZZ</name>
<feature type="non-terminal residue" evidence="2">
    <location>
        <position position="65"/>
    </location>
</feature>
<reference evidence="2" key="1">
    <citation type="submission" date="2018-05" db="EMBL/GenBank/DDBJ databases">
        <authorList>
            <person name="Lanie J.A."/>
            <person name="Ng W.-L."/>
            <person name="Kazmierczak K.M."/>
            <person name="Andrzejewski T.M."/>
            <person name="Davidsen T.M."/>
            <person name="Wayne K.J."/>
            <person name="Tettelin H."/>
            <person name="Glass J.I."/>
            <person name="Rusch D."/>
            <person name="Podicherti R."/>
            <person name="Tsui H.-C.T."/>
            <person name="Winkler M.E."/>
        </authorList>
    </citation>
    <scope>NUCLEOTIDE SEQUENCE</scope>
</reference>
<proteinExistence type="predicted"/>
<dbReference type="AlphaFoldDB" id="A0A382QXJ7"/>
<sequence>MTARETPEDPKIRASRKMISARFNSTALPATSPDRTRRPNWARLRQLDENRTEPTVSKTTSAPSS</sequence>
<feature type="region of interest" description="Disordered" evidence="1">
    <location>
        <begin position="21"/>
        <end position="65"/>
    </location>
</feature>
<evidence type="ECO:0000313" key="2">
    <source>
        <dbReference type="EMBL" id="SVC90156.1"/>
    </source>
</evidence>
<gene>
    <name evidence="2" type="ORF">METZ01_LOCUS343010</name>
</gene>
<dbReference type="EMBL" id="UINC01117612">
    <property type="protein sequence ID" value="SVC90156.1"/>
    <property type="molecule type" value="Genomic_DNA"/>
</dbReference>
<evidence type="ECO:0000256" key="1">
    <source>
        <dbReference type="SAM" id="MobiDB-lite"/>
    </source>
</evidence>
<organism evidence="2">
    <name type="scientific">marine metagenome</name>
    <dbReference type="NCBI Taxonomy" id="408172"/>
    <lineage>
        <taxon>unclassified sequences</taxon>
        <taxon>metagenomes</taxon>
        <taxon>ecological metagenomes</taxon>
    </lineage>
</organism>
<accession>A0A382QXJ7</accession>
<feature type="compositionally biased region" description="Polar residues" evidence="1">
    <location>
        <begin position="53"/>
        <end position="65"/>
    </location>
</feature>